<sequence length="323" mass="36197">MIITHIDRNHKETDITKIVQDYKWAGSIREVSRKLEITVVQSPHDPYFPKVAFRNGEMLRLSDDNKNELYQGYIRSIEKSDQGKSFKLASSDGTIYLTKSEIAKTFSKMKAEDIVKSICTELGVSFGTSPNTSTKHTFAHSGSAYDAILDTFKRLKNTTKKIYMIRMSKGKLNMIEKGSTVAKRLNTSVEHISESVYQQDIEDAVTSVIIVDDKGNRIGEVKDSENIRLFGMTQKIYRKEKDQNANTVAKNMLTGERQKATINMIGGKNTYDVIAGNAVLIKDTHTGLVGVFFIDADTHTFQDGFHSISLELAFENTLEEAGG</sequence>
<dbReference type="RefSeq" id="WP_258388152.1">
    <property type="nucleotide sequence ID" value="NZ_CP091430.1"/>
</dbReference>
<keyword evidence="3" id="KW-1185">Reference proteome</keyword>
<dbReference type="EMBL" id="CP091430">
    <property type="protein sequence ID" value="UVI32092.1"/>
    <property type="molecule type" value="Genomic_DNA"/>
</dbReference>
<evidence type="ECO:0000259" key="1">
    <source>
        <dbReference type="Pfam" id="PF24032"/>
    </source>
</evidence>
<accession>A0ABY5SDQ2</accession>
<dbReference type="InterPro" id="IPR056937">
    <property type="entry name" value="YqbQ/XkdQ"/>
</dbReference>
<reference evidence="2" key="1">
    <citation type="submission" date="2022-01" db="EMBL/GenBank/DDBJ databases">
        <title>Paenibacillus spongiae sp. nov., isolated from marine sponge.</title>
        <authorList>
            <person name="Li Z."/>
            <person name="Zhang M."/>
        </authorList>
    </citation>
    <scope>NUCLEOTIDE SEQUENCE</scope>
    <source>
        <strain evidence="2">PHS-Z3</strain>
    </source>
</reference>
<evidence type="ECO:0000313" key="3">
    <source>
        <dbReference type="Proteomes" id="UP001057877"/>
    </source>
</evidence>
<evidence type="ECO:0000313" key="2">
    <source>
        <dbReference type="EMBL" id="UVI32092.1"/>
    </source>
</evidence>
<proteinExistence type="predicted"/>
<name>A0ABY5SDQ2_9BACL</name>
<dbReference type="Proteomes" id="UP001057877">
    <property type="component" value="Chromosome"/>
</dbReference>
<dbReference type="Pfam" id="PF24032">
    <property type="entry name" value="YQBQ"/>
    <property type="match status" value="1"/>
</dbReference>
<organism evidence="2 3">
    <name type="scientific">Paenibacillus spongiae</name>
    <dbReference type="NCBI Taxonomy" id="2909671"/>
    <lineage>
        <taxon>Bacteria</taxon>
        <taxon>Bacillati</taxon>
        <taxon>Bacillota</taxon>
        <taxon>Bacilli</taxon>
        <taxon>Bacillales</taxon>
        <taxon>Paenibacillaceae</taxon>
        <taxon>Paenibacillus</taxon>
    </lineage>
</organism>
<gene>
    <name evidence="2" type="ORF">L1F29_09845</name>
</gene>
<feature type="domain" description="YqbQ/XkdQ" evidence="1">
    <location>
        <begin position="23"/>
        <end position="312"/>
    </location>
</feature>
<protein>
    <recommendedName>
        <fullName evidence="1">YqbQ/XkdQ domain-containing protein</fullName>
    </recommendedName>
</protein>